<dbReference type="Pfam" id="PF00288">
    <property type="entry name" value="GHMP_kinases_N"/>
    <property type="match status" value="1"/>
</dbReference>
<dbReference type="SUPFAM" id="SSF55060">
    <property type="entry name" value="GHMP Kinase, C-terminal domain"/>
    <property type="match status" value="1"/>
</dbReference>
<proteinExistence type="inferred from homology"/>
<accession>A0A381SGT6</accession>
<dbReference type="GO" id="GO:0050515">
    <property type="term" value="F:4-(cytidine 5'-diphospho)-2-C-methyl-D-erythritol kinase activity"/>
    <property type="evidence" value="ECO:0007669"/>
    <property type="project" value="InterPro"/>
</dbReference>
<keyword evidence="1" id="KW-0808">Transferase</keyword>
<dbReference type="InterPro" id="IPR004424">
    <property type="entry name" value="IspE"/>
</dbReference>
<dbReference type="HAMAP" id="MF_00061">
    <property type="entry name" value="IspE"/>
    <property type="match status" value="1"/>
</dbReference>
<evidence type="ECO:0000256" key="4">
    <source>
        <dbReference type="ARBA" id="ARBA00022840"/>
    </source>
</evidence>
<evidence type="ECO:0000259" key="5">
    <source>
        <dbReference type="Pfam" id="PF00288"/>
    </source>
</evidence>
<dbReference type="GO" id="GO:0016114">
    <property type="term" value="P:terpenoid biosynthetic process"/>
    <property type="evidence" value="ECO:0007669"/>
    <property type="project" value="InterPro"/>
</dbReference>
<name>A0A381SGT6_9ZZZZ</name>
<feature type="domain" description="GHMP kinase N-terminal" evidence="5">
    <location>
        <begin position="66"/>
        <end position="152"/>
    </location>
</feature>
<dbReference type="NCBIfam" id="TIGR00154">
    <property type="entry name" value="ispE"/>
    <property type="match status" value="1"/>
</dbReference>
<keyword evidence="3" id="KW-0418">Kinase</keyword>
<dbReference type="Gene3D" id="3.30.230.10">
    <property type="match status" value="1"/>
</dbReference>
<dbReference type="PANTHER" id="PTHR43527">
    <property type="entry name" value="4-DIPHOSPHOCYTIDYL-2-C-METHYL-D-ERYTHRITOL KINASE, CHLOROPLASTIC"/>
    <property type="match status" value="1"/>
</dbReference>
<dbReference type="InterPro" id="IPR020568">
    <property type="entry name" value="Ribosomal_Su5_D2-typ_SF"/>
</dbReference>
<sequence>MRASAKINLALRVGRRADDGYHSVATVFQTLSLSDILYARLADPGDQAAKKLLQLRVDGAELPVNNTVTEAVSAMAVEAHDQGVEPRPLIMQLVKRIPLGAGLGGGSSDAVAAMSACARLWQLEASRLQESGTFQRIAEHIGADVPFFLLGGTALGTGSGTRVESLDPLPTTWFLVAAPKLHISTAEAYLAFDRKVVSRSVPVTPIMPAYEPVLSGEWMGNDLSAPVASLYPEVGAARLQLEGVGGGCAQMTGSGAASFAGFGDRRAVTRASHLLRERGLWAGAYVSITRSQHRRSIFGDFPNLVPQAI</sequence>
<dbReference type="InterPro" id="IPR014721">
    <property type="entry name" value="Ribsml_uS5_D2-typ_fold_subgr"/>
</dbReference>
<gene>
    <name evidence="6" type="ORF">METZ01_LOCUS54381</name>
</gene>
<evidence type="ECO:0000256" key="3">
    <source>
        <dbReference type="ARBA" id="ARBA00022777"/>
    </source>
</evidence>
<evidence type="ECO:0000256" key="1">
    <source>
        <dbReference type="ARBA" id="ARBA00022679"/>
    </source>
</evidence>
<evidence type="ECO:0000313" key="6">
    <source>
        <dbReference type="EMBL" id="SVA01527.1"/>
    </source>
</evidence>
<dbReference type="PIRSF" id="PIRSF010376">
    <property type="entry name" value="IspE"/>
    <property type="match status" value="1"/>
</dbReference>
<dbReference type="InterPro" id="IPR036554">
    <property type="entry name" value="GHMP_kinase_C_sf"/>
</dbReference>
<reference evidence="6" key="1">
    <citation type="submission" date="2018-05" db="EMBL/GenBank/DDBJ databases">
        <authorList>
            <person name="Lanie J.A."/>
            <person name="Ng W.-L."/>
            <person name="Kazmierczak K.M."/>
            <person name="Andrzejewski T.M."/>
            <person name="Davidsen T.M."/>
            <person name="Wayne K.J."/>
            <person name="Tettelin H."/>
            <person name="Glass J.I."/>
            <person name="Rusch D."/>
            <person name="Podicherti R."/>
            <person name="Tsui H.-C.T."/>
            <person name="Winkler M.E."/>
        </authorList>
    </citation>
    <scope>NUCLEOTIDE SEQUENCE</scope>
</reference>
<evidence type="ECO:0000256" key="2">
    <source>
        <dbReference type="ARBA" id="ARBA00022741"/>
    </source>
</evidence>
<dbReference type="InterPro" id="IPR006204">
    <property type="entry name" value="GHMP_kinase_N_dom"/>
</dbReference>
<dbReference type="EMBL" id="UINC01002912">
    <property type="protein sequence ID" value="SVA01527.1"/>
    <property type="molecule type" value="Genomic_DNA"/>
</dbReference>
<dbReference type="SUPFAM" id="SSF54211">
    <property type="entry name" value="Ribosomal protein S5 domain 2-like"/>
    <property type="match status" value="1"/>
</dbReference>
<organism evidence="6">
    <name type="scientific">marine metagenome</name>
    <dbReference type="NCBI Taxonomy" id="408172"/>
    <lineage>
        <taxon>unclassified sequences</taxon>
        <taxon>metagenomes</taxon>
        <taxon>ecological metagenomes</taxon>
    </lineage>
</organism>
<dbReference type="AlphaFoldDB" id="A0A381SGT6"/>
<dbReference type="PANTHER" id="PTHR43527:SF2">
    <property type="entry name" value="4-DIPHOSPHOCYTIDYL-2-C-METHYL-D-ERYTHRITOL KINASE, CHLOROPLASTIC"/>
    <property type="match status" value="1"/>
</dbReference>
<protein>
    <recommendedName>
        <fullName evidence="5">GHMP kinase N-terminal domain-containing protein</fullName>
    </recommendedName>
</protein>
<dbReference type="GO" id="GO:0005524">
    <property type="term" value="F:ATP binding"/>
    <property type="evidence" value="ECO:0007669"/>
    <property type="project" value="UniProtKB-KW"/>
</dbReference>
<keyword evidence="4" id="KW-0067">ATP-binding</keyword>
<keyword evidence="2" id="KW-0547">Nucleotide-binding</keyword>
<dbReference type="Gene3D" id="3.30.70.890">
    <property type="entry name" value="GHMP kinase, C-terminal domain"/>
    <property type="match status" value="1"/>
</dbReference>